<evidence type="ECO:0000313" key="3">
    <source>
        <dbReference type="Proteomes" id="UP001193081"/>
    </source>
</evidence>
<proteinExistence type="predicted"/>
<dbReference type="InterPro" id="IPR030392">
    <property type="entry name" value="S74_ICA"/>
</dbReference>
<dbReference type="Proteomes" id="UP001193081">
    <property type="component" value="Unassembled WGS sequence"/>
</dbReference>
<reference evidence="2 3" key="1">
    <citation type="submission" date="2021-03" db="EMBL/GenBank/DDBJ databases">
        <authorList>
            <person name="Grouzdev D.S."/>
        </authorList>
    </citation>
    <scope>NUCLEOTIDE SEQUENCE [LARGE SCALE GENOMIC DNA]</scope>
    <source>
        <strain evidence="2 3">M50-1</strain>
    </source>
</reference>
<dbReference type="PROSITE" id="PS51688">
    <property type="entry name" value="ICA"/>
    <property type="match status" value="1"/>
</dbReference>
<dbReference type="Pfam" id="PF20129">
    <property type="entry name" value="DUF6519"/>
    <property type="match status" value="1"/>
</dbReference>
<protein>
    <submittedName>
        <fullName evidence="2">Tail fiber domain-containing protein</fullName>
    </submittedName>
</protein>
<dbReference type="EMBL" id="SIJK02000087">
    <property type="protein sequence ID" value="MBP1468721.1"/>
    <property type="molecule type" value="Genomic_DNA"/>
</dbReference>
<comment type="caution">
    <text evidence="2">The sequence shown here is derived from an EMBL/GenBank/DDBJ whole genome shotgun (WGS) entry which is preliminary data.</text>
</comment>
<evidence type="ECO:0000313" key="2">
    <source>
        <dbReference type="EMBL" id="MBP1468721.1"/>
    </source>
</evidence>
<accession>A0ABS4DGZ4</accession>
<name>A0ABS4DGZ4_9CHLR</name>
<evidence type="ECO:0000259" key="1">
    <source>
        <dbReference type="PROSITE" id="PS51688"/>
    </source>
</evidence>
<organism evidence="2 3">
    <name type="scientific">Candidatus Chloroploca mongolica</name>
    <dbReference type="NCBI Taxonomy" id="2528176"/>
    <lineage>
        <taxon>Bacteria</taxon>
        <taxon>Bacillati</taxon>
        <taxon>Chloroflexota</taxon>
        <taxon>Chloroflexia</taxon>
        <taxon>Chloroflexales</taxon>
        <taxon>Chloroflexineae</taxon>
        <taxon>Oscillochloridaceae</taxon>
        <taxon>Candidatus Chloroploca</taxon>
    </lineage>
</organism>
<dbReference type="Pfam" id="PF13884">
    <property type="entry name" value="Peptidase_S74"/>
    <property type="match status" value="1"/>
</dbReference>
<feature type="domain" description="Peptidase S74" evidence="1">
    <location>
        <begin position="445"/>
        <end position="540"/>
    </location>
</feature>
<dbReference type="InterPro" id="IPR045392">
    <property type="entry name" value="DUF6519"/>
</dbReference>
<gene>
    <name evidence="2" type="ORF">EYB53_023605</name>
</gene>
<sequence>MGNFSRNTFDALKHYVGVRLQQGVPLVDADWNELEDIRRFELQAFLKWFVGDGVPAGNDGFRIESTGDSLILTLPAANFVTRVYPELEVLWSEVSWALGFGPGTVQAEWNDGSSVHVIRAARRDGSPVQLISTNLWSMSAEQEAWLHNNDEPLLFRIRPHDQAPWTRFTATIGSSVGYSIFMEAINSATRNPADPDPGIVVSAAISAANDFVIKGGDGTPSGAGRCLVDGWDVINESSLTYTAQPLYNNSTRAALWGVDPLLPLNAASNRTDLVYLDVWEREVVGDDDRAHMINPVIGIETCVRIKREWVVRVAEGVAEDTKAIPQNLRRAHHAYYPLARLHRKAGQAGIGEIDDLRRTELGVLSEALTIKDGKVGIGTDAPEMPLHIIPSRPATGIRLDERGLDDRRTGRFFKMYYEGQGTMVLYHNNGLGQYVTQDGKIYQNSDLRLKKDITPLTCVLQKVLELKPVHFSWRKHDSSNIGFVAQDVEQVFPELVTTVNLEDGPTLGLPYASFGVLAIAALQELAQKYEHRIAALEKQLASGRQ</sequence>
<dbReference type="RefSeq" id="WP_135481748.1">
    <property type="nucleotide sequence ID" value="NZ_SIJK02000087.1"/>
</dbReference>
<keyword evidence="3" id="KW-1185">Reference proteome</keyword>